<dbReference type="OrthoDB" id="5245088at2"/>
<name>A0A5R9BDG3_9MICC</name>
<dbReference type="InterPro" id="IPR011055">
    <property type="entry name" value="Dup_hybrid_motif"/>
</dbReference>
<protein>
    <submittedName>
        <fullName evidence="2">M23 family metallopeptidase</fullName>
    </submittedName>
</protein>
<dbReference type="CDD" id="cd12797">
    <property type="entry name" value="M23_peptidase"/>
    <property type="match status" value="1"/>
</dbReference>
<dbReference type="Gene3D" id="2.70.70.10">
    <property type="entry name" value="Glucose Permease (Domain IIA)"/>
    <property type="match status" value="1"/>
</dbReference>
<sequence length="112" mass="11898">MDLTAPAGRDIRSPADSVVSFSGGVVDREVLSINHGGGYVSSFEPVASALEVGDTVTEGDIIATLSTYDAGGEIEWCNRSLLAVHQEETARLRGSLTVNMVFPGRLEMSTWP</sequence>
<gene>
    <name evidence="2" type="ORF">FEF26_07315</name>
</gene>
<dbReference type="Proteomes" id="UP000310458">
    <property type="component" value="Unassembled WGS sequence"/>
</dbReference>
<dbReference type="InterPro" id="IPR016047">
    <property type="entry name" value="M23ase_b-sheet_dom"/>
</dbReference>
<evidence type="ECO:0000259" key="1">
    <source>
        <dbReference type="Pfam" id="PF01551"/>
    </source>
</evidence>
<feature type="domain" description="M23ase beta-sheet core" evidence="1">
    <location>
        <begin position="1"/>
        <end position="66"/>
    </location>
</feature>
<dbReference type="Pfam" id="PF01551">
    <property type="entry name" value="Peptidase_M23"/>
    <property type="match status" value="1"/>
</dbReference>
<evidence type="ECO:0000313" key="3">
    <source>
        <dbReference type="Proteomes" id="UP000310458"/>
    </source>
</evidence>
<reference evidence="2 3" key="1">
    <citation type="submission" date="2019-05" db="EMBL/GenBank/DDBJ databases">
        <title>Nesterenkonia sp. GY074 isolated from the Southern Atlantic Ocean.</title>
        <authorList>
            <person name="Zhang G."/>
        </authorList>
    </citation>
    <scope>NUCLEOTIDE SEQUENCE [LARGE SCALE GENOMIC DNA]</scope>
    <source>
        <strain evidence="2 3">GY074</strain>
    </source>
</reference>
<comment type="caution">
    <text evidence="2">The sequence shown here is derived from an EMBL/GenBank/DDBJ whole genome shotgun (WGS) entry which is preliminary data.</text>
</comment>
<dbReference type="AlphaFoldDB" id="A0A5R9BDG3"/>
<evidence type="ECO:0000313" key="2">
    <source>
        <dbReference type="EMBL" id="TLP97581.1"/>
    </source>
</evidence>
<dbReference type="SUPFAM" id="SSF51261">
    <property type="entry name" value="Duplicated hybrid motif"/>
    <property type="match status" value="1"/>
</dbReference>
<proteinExistence type="predicted"/>
<accession>A0A5R9BDG3</accession>
<dbReference type="EMBL" id="VAVZ01000016">
    <property type="protein sequence ID" value="TLP97581.1"/>
    <property type="molecule type" value="Genomic_DNA"/>
</dbReference>
<organism evidence="2 3">
    <name type="scientific">Nesterenkonia salmonea</name>
    <dbReference type="NCBI Taxonomy" id="1804987"/>
    <lineage>
        <taxon>Bacteria</taxon>
        <taxon>Bacillati</taxon>
        <taxon>Actinomycetota</taxon>
        <taxon>Actinomycetes</taxon>
        <taxon>Micrococcales</taxon>
        <taxon>Micrococcaceae</taxon>
        <taxon>Nesterenkonia</taxon>
    </lineage>
</organism>
<keyword evidence="3" id="KW-1185">Reference proteome</keyword>